<evidence type="ECO:0000313" key="1">
    <source>
        <dbReference type="EMBL" id="SHE52597.1"/>
    </source>
</evidence>
<gene>
    <name evidence="1" type="ORF">SAMN05444320_101324</name>
</gene>
<reference evidence="1 2" key="1">
    <citation type="submission" date="2016-11" db="EMBL/GenBank/DDBJ databases">
        <authorList>
            <person name="Jaros S."/>
            <person name="Januszkiewicz K."/>
            <person name="Wedrychowicz H."/>
        </authorList>
    </citation>
    <scope>NUCLEOTIDE SEQUENCE [LARGE SCALE GENOMIC DNA]</scope>
    <source>
        <strain evidence="1 2">DSM 44523</strain>
    </source>
</reference>
<proteinExistence type="predicted"/>
<evidence type="ECO:0000313" key="2">
    <source>
        <dbReference type="Proteomes" id="UP000184501"/>
    </source>
</evidence>
<dbReference type="InterPro" id="IPR021373">
    <property type="entry name" value="DUF2993"/>
</dbReference>
<keyword evidence="2" id="KW-1185">Reference proteome</keyword>
<dbReference type="Pfam" id="PF11209">
    <property type="entry name" value="LmeA"/>
    <property type="match status" value="1"/>
</dbReference>
<name>A0A1M4U7N0_STRHI</name>
<dbReference type="RefSeq" id="WP_073479514.1">
    <property type="nucleotide sequence ID" value="NZ_FQVN01000001.1"/>
</dbReference>
<dbReference type="Proteomes" id="UP000184501">
    <property type="component" value="Unassembled WGS sequence"/>
</dbReference>
<accession>A0A1M4U7N0</accession>
<dbReference type="STRING" id="2017.SAMN05444320_101324"/>
<evidence type="ECO:0008006" key="3">
    <source>
        <dbReference type="Google" id="ProtNLM"/>
    </source>
</evidence>
<dbReference type="EMBL" id="FQVN01000001">
    <property type="protein sequence ID" value="SHE52597.1"/>
    <property type="molecule type" value="Genomic_DNA"/>
</dbReference>
<sequence length="257" mass="27056">MKKLVIALLVLLGLLVAADFGAAAFAEYQLSKKLRAELKLTDDPDVRVNGFPFLTQALAGDYREIEIRANRVAFGQFRDLGLVATARHVRAPLSGLASGSARVVVDEVDGQLEVRANDIGRMIEIPDLRIEPAPEEVAAVAGAAGKPPAGDRTTAGVRLTGSTELAGQKIRATVTGVLTLLDNQIQVTPRETKIDAGGGAFSLPEAMKRQVLKTFTFRLDPGGLPLNAQPTEVAAQNGALVIRGKATNVTLGGGSTR</sequence>
<protein>
    <recommendedName>
        <fullName evidence="3">DUF2993 domain-containing protein</fullName>
    </recommendedName>
</protein>
<dbReference type="OrthoDB" id="3215846at2"/>
<dbReference type="AlphaFoldDB" id="A0A1M4U7N0"/>
<organism evidence="1 2">
    <name type="scientific">Streptoalloteichus hindustanus</name>
    <dbReference type="NCBI Taxonomy" id="2017"/>
    <lineage>
        <taxon>Bacteria</taxon>
        <taxon>Bacillati</taxon>
        <taxon>Actinomycetota</taxon>
        <taxon>Actinomycetes</taxon>
        <taxon>Pseudonocardiales</taxon>
        <taxon>Pseudonocardiaceae</taxon>
        <taxon>Streptoalloteichus</taxon>
    </lineage>
</organism>